<proteinExistence type="predicted"/>
<dbReference type="InterPro" id="IPR025484">
    <property type="entry name" value="DUF4376"/>
</dbReference>
<dbReference type="Proteomes" id="UP001163255">
    <property type="component" value="Chromosome"/>
</dbReference>
<evidence type="ECO:0000313" key="2">
    <source>
        <dbReference type="EMBL" id="UYM14252.1"/>
    </source>
</evidence>
<sequence>MDFYYSKERGGFYISGIHRDIPADVVKITKLEHQTLLIGLSEGKIIDINENGKPFLAYPSVSEEQQQKQKYEQWKAERQAKVDTIVVEIDGMKFDGDEISQERMVRAATLASPDERLNWILADNTVAEVTADQLRRAARTAGEEQVKLWIPQPFIERLEGLWPEG</sequence>
<protein>
    <submittedName>
        <fullName evidence="2">DUF4376 domain-containing protein</fullName>
    </submittedName>
</protein>
<dbReference type="Pfam" id="PF14301">
    <property type="entry name" value="DUF4376"/>
    <property type="match status" value="1"/>
</dbReference>
<evidence type="ECO:0000313" key="3">
    <source>
        <dbReference type="Proteomes" id="UP001163255"/>
    </source>
</evidence>
<gene>
    <name evidence="2" type="ORF">NX720_15245</name>
</gene>
<organism evidence="2 3">
    <name type="scientific">Endozoicomonas euniceicola</name>
    <dbReference type="NCBI Taxonomy" id="1234143"/>
    <lineage>
        <taxon>Bacteria</taxon>
        <taxon>Pseudomonadati</taxon>
        <taxon>Pseudomonadota</taxon>
        <taxon>Gammaproteobacteria</taxon>
        <taxon>Oceanospirillales</taxon>
        <taxon>Endozoicomonadaceae</taxon>
        <taxon>Endozoicomonas</taxon>
    </lineage>
</organism>
<dbReference type="RefSeq" id="WP_262595654.1">
    <property type="nucleotide sequence ID" value="NZ_CP103300.1"/>
</dbReference>
<evidence type="ECO:0000259" key="1">
    <source>
        <dbReference type="Pfam" id="PF14301"/>
    </source>
</evidence>
<accession>A0ABY6GNZ1</accession>
<dbReference type="EMBL" id="CP103300">
    <property type="protein sequence ID" value="UYM14252.1"/>
    <property type="molecule type" value="Genomic_DNA"/>
</dbReference>
<reference evidence="2" key="1">
    <citation type="submission" date="2022-10" db="EMBL/GenBank/DDBJ databases">
        <title>Completed Genome Sequence of two octocoral isolated bacterium, Endozoicomonas euniceicola EF212T and Endozoicomonas gorgoniicola PS125T.</title>
        <authorList>
            <person name="Chiou Y.-J."/>
            <person name="Chen Y.-H."/>
        </authorList>
    </citation>
    <scope>NUCLEOTIDE SEQUENCE</scope>
    <source>
        <strain evidence="2">EF212</strain>
    </source>
</reference>
<keyword evidence="3" id="KW-1185">Reference proteome</keyword>
<name>A0ABY6GNZ1_9GAMM</name>
<feature type="domain" description="DUF4376" evidence="1">
    <location>
        <begin position="66"/>
        <end position="142"/>
    </location>
</feature>